<feature type="compositionally biased region" description="Acidic residues" evidence="1">
    <location>
        <begin position="94"/>
        <end position="103"/>
    </location>
</feature>
<name>A0A9W8PKN8_9HYPO</name>
<dbReference type="EMBL" id="JAPDHF010000013">
    <property type="protein sequence ID" value="KAJ4009415.1"/>
    <property type="molecule type" value="Genomic_DNA"/>
</dbReference>
<comment type="caution">
    <text evidence="2">The sequence shown here is derived from an EMBL/GenBank/DDBJ whole genome shotgun (WGS) entry which is preliminary data.</text>
</comment>
<dbReference type="OrthoDB" id="5985073at2759"/>
<reference evidence="2" key="1">
    <citation type="submission" date="2022-10" db="EMBL/GenBank/DDBJ databases">
        <title>Fusarium specimens isolated from Avocado Roots.</title>
        <authorList>
            <person name="Stajich J."/>
            <person name="Roper C."/>
            <person name="Heimlech-Rivalta G."/>
        </authorList>
    </citation>
    <scope>NUCLEOTIDE SEQUENCE</scope>
    <source>
        <strain evidence="2">CF00143</strain>
    </source>
</reference>
<sequence length="109" mass="12222">MYGSSITYNFAKTGKATPSPRAAGEIANCTKWFNHYYEAGCEDLMPTYGLYFDGFYEMNPSVKADCSGLVLGMDHRRSTYPGGHEVGISGWHSDDEDDDEIDPETYREL</sequence>
<evidence type="ECO:0000256" key="1">
    <source>
        <dbReference type="SAM" id="MobiDB-lite"/>
    </source>
</evidence>
<accession>A0A9W8PKN8</accession>
<protein>
    <submittedName>
        <fullName evidence="2">Uncharacterized protein</fullName>
    </submittedName>
</protein>
<keyword evidence="3" id="KW-1185">Reference proteome</keyword>
<dbReference type="Proteomes" id="UP001152130">
    <property type="component" value="Unassembled WGS sequence"/>
</dbReference>
<gene>
    <name evidence="2" type="ORF">NW766_008532</name>
</gene>
<dbReference type="AlphaFoldDB" id="A0A9W8PKN8"/>
<proteinExistence type="predicted"/>
<organism evidence="2 3">
    <name type="scientific">Fusarium irregulare</name>
    <dbReference type="NCBI Taxonomy" id="2494466"/>
    <lineage>
        <taxon>Eukaryota</taxon>
        <taxon>Fungi</taxon>
        <taxon>Dikarya</taxon>
        <taxon>Ascomycota</taxon>
        <taxon>Pezizomycotina</taxon>
        <taxon>Sordariomycetes</taxon>
        <taxon>Hypocreomycetidae</taxon>
        <taxon>Hypocreales</taxon>
        <taxon>Nectriaceae</taxon>
        <taxon>Fusarium</taxon>
        <taxon>Fusarium incarnatum-equiseti species complex</taxon>
    </lineage>
</organism>
<evidence type="ECO:0000313" key="2">
    <source>
        <dbReference type="EMBL" id="KAJ4009415.1"/>
    </source>
</evidence>
<feature type="region of interest" description="Disordered" evidence="1">
    <location>
        <begin position="84"/>
        <end position="109"/>
    </location>
</feature>
<evidence type="ECO:0000313" key="3">
    <source>
        <dbReference type="Proteomes" id="UP001152130"/>
    </source>
</evidence>